<dbReference type="InterPro" id="IPR044855">
    <property type="entry name" value="CoA-Trfase_III_dom3_sf"/>
</dbReference>
<dbReference type="GO" id="GO:0008410">
    <property type="term" value="F:CoA-transferase activity"/>
    <property type="evidence" value="ECO:0007669"/>
    <property type="project" value="TreeGrafter"/>
</dbReference>
<accession>A0A4R3LZY9</accession>
<dbReference type="EMBL" id="SMAI01000007">
    <property type="protein sequence ID" value="TCT04367.1"/>
    <property type="molecule type" value="Genomic_DNA"/>
</dbReference>
<evidence type="ECO:0000256" key="1">
    <source>
        <dbReference type="ARBA" id="ARBA00022679"/>
    </source>
</evidence>
<sequence length="717" mass="74425">METGALDGIVVLELGARVAAGACGSLLAQLGATVVLVEGLPVVGPGAKWDARAQIALGKLSLRLDASDPADRARLAALAARADVVLISSDMDGPCAFLPEGWTEGRIVCDFTAFGAATPRGTVPVAEAQIQALTGIIDTTGDPGGAPVPVDLPVVEAMTAAYGAAGVVAALRVARRTGLVQTIDMALYDCAFAAMATFLPRLLAGEDGSPERIGNRHAMISPWNVFRAADGWVLICAGTDQQWQRLCTLMARPDLADDPRTAHIADRVRHAAEVDAQVGAWAATQSVAACIARLSEIAIACGPVAEISGHPVEPNLDARGLVRRVRDAAGGHALFLPGSPLQMDATPGRVPEDLPAPDSGRADIDRLLATAHPAAAAGARPATPPEAPPEAPLAGVRVVEIGHYTTAPLATKHLAALGAEVIKIEPPEGEATRAWPPTQDGQGYFFTYMNSDKKSVTLDLGTPAGAASLRALLATADILVENLKPGALAKRGFSPEAVHALNPRLVYCSVSGFGARGLYPGRPAFDTVIQAMSGLMDVVRADGVPMKTGISTSDLLGAQISLLAMLAALEHRDATGQGQWIDLSMQDITAWLTQWAWNGARFGADWRLEACADGYVMLRAPRADPAPAALAEGRDLPRAQLVAALEAAGIPAAPVLGVAEMFAQPLPAARGLYVRVAAEGRDWPLLKTPIGLAATPPRVRHPMPALGRDTAVYVGGA</sequence>
<dbReference type="InterPro" id="IPR003673">
    <property type="entry name" value="CoA-Trfase_fam_III"/>
</dbReference>
<organism evidence="3 4">
    <name type="scientific">Aquabacter spiritensis</name>
    <dbReference type="NCBI Taxonomy" id="933073"/>
    <lineage>
        <taxon>Bacteria</taxon>
        <taxon>Pseudomonadati</taxon>
        <taxon>Pseudomonadota</taxon>
        <taxon>Alphaproteobacteria</taxon>
        <taxon>Hyphomicrobiales</taxon>
        <taxon>Xanthobacteraceae</taxon>
        <taxon>Aquabacter</taxon>
    </lineage>
</organism>
<evidence type="ECO:0000256" key="2">
    <source>
        <dbReference type="SAM" id="MobiDB-lite"/>
    </source>
</evidence>
<gene>
    <name evidence="3" type="ORF">EDC64_107184</name>
</gene>
<dbReference type="Proteomes" id="UP000294664">
    <property type="component" value="Unassembled WGS sequence"/>
</dbReference>
<evidence type="ECO:0000313" key="3">
    <source>
        <dbReference type="EMBL" id="TCT04367.1"/>
    </source>
</evidence>
<protein>
    <submittedName>
        <fullName evidence="3">Crotonobetainyl-CoA:carnitine CoA-transferase CaiB-like acyl-CoA transferase</fullName>
    </submittedName>
</protein>
<comment type="caution">
    <text evidence="3">The sequence shown here is derived from an EMBL/GenBank/DDBJ whole genome shotgun (WGS) entry which is preliminary data.</text>
</comment>
<dbReference type="Pfam" id="PF02515">
    <property type="entry name" value="CoA_transf_3"/>
    <property type="match status" value="3"/>
</dbReference>
<proteinExistence type="predicted"/>
<dbReference type="PANTHER" id="PTHR48207:SF3">
    <property type="entry name" value="SUCCINATE--HYDROXYMETHYLGLUTARATE COA-TRANSFERASE"/>
    <property type="match status" value="1"/>
</dbReference>
<dbReference type="RefSeq" id="WP_132031954.1">
    <property type="nucleotide sequence ID" value="NZ_SMAI01000007.1"/>
</dbReference>
<dbReference type="AlphaFoldDB" id="A0A4R3LZY9"/>
<feature type="region of interest" description="Disordered" evidence="2">
    <location>
        <begin position="336"/>
        <end position="360"/>
    </location>
</feature>
<dbReference type="PANTHER" id="PTHR48207">
    <property type="entry name" value="SUCCINATE--HYDROXYMETHYLGLUTARATE COA-TRANSFERASE"/>
    <property type="match status" value="1"/>
</dbReference>
<dbReference type="InterPro" id="IPR023606">
    <property type="entry name" value="CoA-Trfase_III_dom_1_sf"/>
</dbReference>
<keyword evidence="4" id="KW-1185">Reference proteome</keyword>
<dbReference type="Gene3D" id="3.40.50.10540">
    <property type="entry name" value="Crotonobetainyl-coa:carnitine coa-transferase, domain 1"/>
    <property type="match status" value="2"/>
</dbReference>
<dbReference type="SUPFAM" id="SSF89796">
    <property type="entry name" value="CoA-transferase family III (CaiB/BaiF)"/>
    <property type="match status" value="2"/>
</dbReference>
<dbReference type="Gene3D" id="3.30.1540.10">
    <property type="entry name" value="formyl-coa transferase, domain 3"/>
    <property type="match status" value="1"/>
</dbReference>
<evidence type="ECO:0000313" key="4">
    <source>
        <dbReference type="Proteomes" id="UP000294664"/>
    </source>
</evidence>
<dbReference type="OrthoDB" id="5720311at2"/>
<keyword evidence="1 3" id="KW-0808">Transferase</keyword>
<reference evidence="3 4" key="1">
    <citation type="submission" date="2019-03" db="EMBL/GenBank/DDBJ databases">
        <title>Genomic Encyclopedia of Type Strains, Phase IV (KMG-IV): sequencing the most valuable type-strain genomes for metagenomic binning, comparative biology and taxonomic classification.</title>
        <authorList>
            <person name="Goeker M."/>
        </authorList>
    </citation>
    <scope>NUCLEOTIDE SEQUENCE [LARGE SCALE GENOMIC DNA]</scope>
    <source>
        <strain evidence="3 4">DSM 9035</strain>
    </source>
</reference>
<name>A0A4R3LZY9_9HYPH</name>
<dbReference type="InterPro" id="IPR050483">
    <property type="entry name" value="CoA-transferase_III_domain"/>
</dbReference>